<name>F0WET1_9STRA</name>
<reference evidence="1" key="1">
    <citation type="journal article" date="2011" name="PLoS Biol.">
        <title>Gene gain and loss during evolution of obligate parasitism in the white rust pathogen of Arabidopsis thaliana.</title>
        <authorList>
            <person name="Kemen E."/>
            <person name="Gardiner A."/>
            <person name="Schultz-Larsen T."/>
            <person name="Kemen A.C."/>
            <person name="Balmuth A.L."/>
            <person name="Robert-Seilaniantz A."/>
            <person name="Bailey K."/>
            <person name="Holub E."/>
            <person name="Studholme D.J."/>
            <person name="Maclean D."/>
            <person name="Jones J.D."/>
        </authorList>
    </citation>
    <scope>NUCLEOTIDE SEQUENCE</scope>
</reference>
<evidence type="ECO:0000313" key="1">
    <source>
        <dbReference type="EMBL" id="CCA19713.1"/>
    </source>
</evidence>
<reference evidence="1" key="2">
    <citation type="submission" date="2011-02" db="EMBL/GenBank/DDBJ databases">
        <authorList>
            <person name="MacLean D."/>
        </authorList>
    </citation>
    <scope>NUCLEOTIDE SEQUENCE</scope>
</reference>
<proteinExistence type="predicted"/>
<gene>
    <name evidence="1" type="primary">AlNc14C77G5131</name>
    <name evidence="1" type="ORF">ALNC14_058560</name>
</gene>
<sequence>MDAIVSAKKPAWSSDYNTLLNTSPSWVMDIALDQPATCGVMCSCWQPRPSSSSACTS</sequence>
<dbReference type="EMBL" id="FR824122">
    <property type="protein sequence ID" value="CCA19713.1"/>
    <property type="molecule type" value="Genomic_DNA"/>
</dbReference>
<dbReference type="AlphaFoldDB" id="F0WET1"/>
<organism evidence="1">
    <name type="scientific">Albugo laibachii Nc14</name>
    <dbReference type="NCBI Taxonomy" id="890382"/>
    <lineage>
        <taxon>Eukaryota</taxon>
        <taxon>Sar</taxon>
        <taxon>Stramenopiles</taxon>
        <taxon>Oomycota</taxon>
        <taxon>Peronosporomycetes</taxon>
        <taxon>Albuginales</taxon>
        <taxon>Albuginaceae</taxon>
        <taxon>Albugo</taxon>
    </lineage>
</organism>
<protein>
    <submittedName>
        <fullName evidence="1">AlNc14C77G5131 protein</fullName>
    </submittedName>
</protein>
<dbReference type="HOGENOM" id="CLU_3000391_0_0_1"/>
<accession>F0WET1</accession>